<comment type="similarity">
    <text evidence="1">Belongs to the WD repeat striatin family.</text>
</comment>
<dbReference type="SUPFAM" id="SSF50978">
    <property type="entry name" value="WD40 repeat-like"/>
    <property type="match status" value="1"/>
</dbReference>
<feature type="region of interest" description="Disordered" evidence="8">
    <location>
        <begin position="86"/>
        <end position="137"/>
    </location>
</feature>
<evidence type="ECO:0000256" key="3">
    <source>
        <dbReference type="ARBA" id="ARBA00022737"/>
    </source>
</evidence>
<dbReference type="GeneID" id="28937351"/>
<gene>
    <name evidence="10" type="ORF">T552_02616</name>
</gene>
<dbReference type="AlphaFoldDB" id="A0A0W4ZE10"/>
<evidence type="ECO:0000313" key="11">
    <source>
        <dbReference type="Proteomes" id="UP000054454"/>
    </source>
</evidence>
<dbReference type="InterPro" id="IPR013258">
    <property type="entry name" value="Striatin_N"/>
</dbReference>
<feature type="repeat" description="WD" evidence="6">
    <location>
        <begin position="639"/>
        <end position="673"/>
    </location>
</feature>
<dbReference type="Pfam" id="PF08232">
    <property type="entry name" value="Striatin"/>
    <property type="match status" value="1"/>
</dbReference>
<evidence type="ECO:0000256" key="8">
    <source>
        <dbReference type="SAM" id="MobiDB-lite"/>
    </source>
</evidence>
<dbReference type="PANTHER" id="PTHR15653">
    <property type="entry name" value="STRIATIN"/>
    <property type="match status" value="1"/>
</dbReference>
<evidence type="ECO:0000313" key="10">
    <source>
        <dbReference type="EMBL" id="KTW26607.1"/>
    </source>
</evidence>
<dbReference type="InterPro" id="IPR015943">
    <property type="entry name" value="WD40/YVTN_repeat-like_dom_sf"/>
</dbReference>
<evidence type="ECO:0000256" key="6">
    <source>
        <dbReference type="PROSITE-ProRule" id="PRU00221"/>
    </source>
</evidence>
<feature type="repeat" description="WD" evidence="6">
    <location>
        <begin position="441"/>
        <end position="474"/>
    </location>
</feature>
<accession>A0A0W4ZE10</accession>
<evidence type="ECO:0000256" key="7">
    <source>
        <dbReference type="SAM" id="Coils"/>
    </source>
</evidence>
<feature type="repeat" description="WD" evidence="6">
    <location>
        <begin position="494"/>
        <end position="528"/>
    </location>
</feature>
<dbReference type="GO" id="GO:0005516">
    <property type="term" value="F:calmodulin binding"/>
    <property type="evidence" value="ECO:0007669"/>
    <property type="project" value="UniProtKB-KW"/>
</dbReference>
<evidence type="ECO:0000256" key="2">
    <source>
        <dbReference type="ARBA" id="ARBA00022574"/>
    </source>
</evidence>
<dbReference type="VEuPathDB" id="FungiDB:T552_02616"/>
<dbReference type="Gene3D" id="2.130.10.10">
    <property type="entry name" value="YVTN repeat-like/Quinoprotein amine dehydrogenase"/>
    <property type="match status" value="2"/>
</dbReference>
<feature type="coiled-coil region" evidence="7">
    <location>
        <begin position="40"/>
        <end position="67"/>
    </location>
</feature>
<dbReference type="PROSITE" id="PS50082">
    <property type="entry name" value="WD_REPEATS_2"/>
    <property type="match status" value="3"/>
</dbReference>
<keyword evidence="11" id="KW-1185">Reference proteome</keyword>
<evidence type="ECO:0000256" key="1">
    <source>
        <dbReference type="ARBA" id="ARBA00009616"/>
    </source>
</evidence>
<dbReference type="CDD" id="cd00200">
    <property type="entry name" value="WD40"/>
    <property type="match status" value="1"/>
</dbReference>
<dbReference type="Gene3D" id="1.20.5.300">
    <property type="match status" value="1"/>
</dbReference>
<evidence type="ECO:0000259" key="9">
    <source>
        <dbReference type="Pfam" id="PF08232"/>
    </source>
</evidence>
<dbReference type="PROSITE" id="PS50294">
    <property type="entry name" value="WD_REPEATS_REGION"/>
    <property type="match status" value="2"/>
</dbReference>
<keyword evidence="3" id="KW-0677">Repeat</keyword>
<dbReference type="Pfam" id="PF00400">
    <property type="entry name" value="WD40"/>
    <property type="match status" value="4"/>
</dbReference>
<dbReference type="EMBL" id="LFVZ01000012">
    <property type="protein sequence ID" value="KTW26607.1"/>
    <property type="molecule type" value="Genomic_DNA"/>
</dbReference>
<dbReference type="Proteomes" id="UP000054454">
    <property type="component" value="Unassembled WGS sequence"/>
</dbReference>
<dbReference type="PRINTS" id="PR00320">
    <property type="entry name" value="GPROTEINBRPT"/>
</dbReference>
<dbReference type="PROSITE" id="PS00678">
    <property type="entry name" value="WD_REPEATS_1"/>
    <property type="match status" value="2"/>
</dbReference>
<dbReference type="InterPro" id="IPR051488">
    <property type="entry name" value="WD_repeat_striatin"/>
</dbReference>
<dbReference type="SMART" id="SM00320">
    <property type="entry name" value="WD40"/>
    <property type="match status" value="7"/>
</dbReference>
<comment type="caution">
    <text evidence="10">The sequence shown here is derived from an EMBL/GenBank/DDBJ whole genome shotgun (WGS) entry which is preliminary data.</text>
</comment>
<feature type="compositionally biased region" description="Basic and acidic residues" evidence="8">
    <location>
        <begin position="120"/>
        <end position="137"/>
    </location>
</feature>
<evidence type="ECO:0000256" key="4">
    <source>
        <dbReference type="ARBA" id="ARBA00022860"/>
    </source>
</evidence>
<dbReference type="OrthoDB" id="727118at2759"/>
<organism evidence="10 11">
    <name type="scientific">Pneumocystis carinii (strain B80)</name>
    <name type="common">Rat pneumocystis pneumonia agent</name>
    <name type="synonym">Pneumocystis carinii f. sp. carinii</name>
    <dbReference type="NCBI Taxonomy" id="1408658"/>
    <lineage>
        <taxon>Eukaryota</taxon>
        <taxon>Fungi</taxon>
        <taxon>Dikarya</taxon>
        <taxon>Ascomycota</taxon>
        <taxon>Taphrinomycotina</taxon>
        <taxon>Pneumocystomycetes</taxon>
        <taxon>Pneumocystaceae</taxon>
        <taxon>Pneumocystis</taxon>
    </lineage>
</organism>
<evidence type="ECO:0000256" key="5">
    <source>
        <dbReference type="ARBA" id="ARBA00023054"/>
    </source>
</evidence>
<name>A0A0W4ZE10_PNEC8</name>
<dbReference type="PANTHER" id="PTHR15653:SF0">
    <property type="entry name" value="CONNECTOR OF KINASE TO AP-1, ISOFORM E"/>
    <property type="match status" value="1"/>
</dbReference>
<protein>
    <recommendedName>
        <fullName evidence="9">Striatin N-terminal domain-containing protein</fullName>
    </recommendedName>
</protein>
<feature type="compositionally biased region" description="Polar residues" evidence="8">
    <location>
        <begin position="91"/>
        <end position="107"/>
    </location>
</feature>
<dbReference type="InterPro" id="IPR001680">
    <property type="entry name" value="WD40_rpt"/>
</dbReference>
<sequence length="726" mass="83524">MLFQSILDGRNNYKGEGVEYTFQGVIHFLQTEAYRYQRDRNYWEIEYAEMKEKIAKLEGERKGLDKLKDLHLKRIKMLEDSLQKERLKSKNLLSPTTSPIKHTPLNQSSSKTNNNNKSENSPEKIVESDEITKQEEKELHSELFPENIISRDNLQQSTKRTKSRQFLEKCLQEITYLINSQPNISTDIPILYQSNPIQSHYIPLHNNSALTPISSSINTEEPFQQNKNNLYDENIKVSSNQFYQQKNKSFKTYNTDNIDKFIENNYPSHINSRPIILNKNKDIHEGKNQKSVYDYNEILMSNIPSMSLSKTSEALQKDNQIRKKNNEHRMLITDSQLLLDSCLPQRHMVTDIKDSDWDFNDDNEFGESFNENNQNTYTEWKTKFVLKNHLTNIRSVSMSKNENSGYASMVTCGDDGLVKFWRLPINDKKMRNQDIIPQITYRGHSGIVTNVCIALEANKIFSSGIDSSIRCWKIPEPQRNIYAPIDDCTLSSIFTGHSNAVWDLSFQPVSNLLASISADGTVKLWDINHTDSSPLLSTLNFHGNNLNKPSSVIPTSITFLNNDIRKISVSWNNAIIRIYDIETGSCVLELRNDEIYDGTNDTQINKIISLSKENMLISGHENKYIRFYDINSAQCTYSMLGHLNAISSLDISPDDRILVSGGHDASIRFWDMQFPHVCIQKISNHHIKAQEGVNDVSWWHGRDNTCQLEYVTSVGGDGIIKVNTRM</sequence>
<feature type="domain" description="Striatin N-terminal" evidence="9">
    <location>
        <begin position="21"/>
        <end position="181"/>
    </location>
</feature>
<keyword evidence="2 6" id="KW-0853">WD repeat</keyword>
<proteinExistence type="inferred from homology"/>
<reference evidence="11" key="1">
    <citation type="journal article" date="2016" name="Nat. Commun.">
        <title>Genome analysis of three Pneumocystis species reveals adaptation mechanisms to life exclusively in mammalian hosts.</title>
        <authorList>
            <person name="Ma L."/>
            <person name="Chen Z."/>
            <person name="Huang D.W."/>
            <person name="Kutty G."/>
            <person name="Ishihara M."/>
            <person name="Wang H."/>
            <person name="Abouelleil A."/>
            <person name="Bishop L."/>
            <person name="Davey E."/>
            <person name="Deng R."/>
            <person name="Deng X."/>
            <person name="Fan L."/>
            <person name="Fantoni G."/>
            <person name="Fitzgerald M."/>
            <person name="Gogineni E."/>
            <person name="Goldberg J.M."/>
            <person name="Handley G."/>
            <person name="Hu X."/>
            <person name="Huber C."/>
            <person name="Jiao X."/>
            <person name="Jones K."/>
            <person name="Levin J.Z."/>
            <person name="Liu Y."/>
            <person name="Macdonald P."/>
            <person name="Melnikov A."/>
            <person name="Raley C."/>
            <person name="Sassi M."/>
            <person name="Sherman B.T."/>
            <person name="Song X."/>
            <person name="Sykes S."/>
            <person name="Tran B."/>
            <person name="Walsh L."/>
            <person name="Xia Y."/>
            <person name="Yang J."/>
            <person name="Young S."/>
            <person name="Zeng Q."/>
            <person name="Zheng X."/>
            <person name="Stephens R."/>
            <person name="Nusbaum C."/>
            <person name="Birren B.W."/>
            <person name="Azadi P."/>
            <person name="Lempicki R.A."/>
            <person name="Cuomo C.A."/>
            <person name="Kovacs J.A."/>
        </authorList>
    </citation>
    <scope>NUCLEOTIDE SEQUENCE [LARGE SCALE GENOMIC DNA]</scope>
    <source>
        <strain evidence="11">B80</strain>
    </source>
</reference>
<keyword evidence="4" id="KW-0112">Calmodulin-binding</keyword>
<dbReference type="InterPro" id="IPR020472">
    <property type="entry name" value="WD40_PAC1"/>
</dbReference>
<dbReference type="InterPro" id="IPR036322">
    <property type="entry name" value="WD40_repeat_dom_sf"/>
</dbReference>
<feature type="compositionally biased region" description="Low complexity" evidence="8">
    <location>
        <begin position="108"/>
        <end position="119"/>
    </location>
</feature>
<keyword evidence="5 7" id="KW-0175">Coiled coil</keyword>
<dbReference type="RefSeq" id="XP_018224942.1">
    <property type="nucleotide sequence ID" value="XM_018371148.1"/>
</dbReference>
<dbReference type="InterPro" id="IPR019775">
    <property type="entry name" value="WD40_repeat_CS"/>
</dbReference>